<gene>
    <name evidence="11" type="ORF">GEAMG1_1344</name>
</gene>
<evidence type="ECO:0000259" key="8">
    <source>
        <dbReference type="PROSITE" id="PS50109"/>
    </source>
</evidence>
<dbReference type="Pfam" id="PF02518">
    <property type="entry name" value="HATPase_c"/>
    <property type="match status" value="1"/>
</dbReference>
<dbReference type="InterPro" id="IPR004358">
    <property type="entry name" value="Sig_transdc_His_kin-like_C"/>
</dbReference>
<protein>
    <recommendedName>
        <fullName evidence="2">histidine kinase</fullName>
        <ecNumber evidence="2">2.7.13.3</ecNumber>
    </recommendedName>
</protein>
<dbReference type="PROSITE" id="PS50894">
    <property type="entry name" value="HPT"/>
    <property type="match status" value="1"/>
</dbReference>
<dbReference type="CDD" id="cd00731">
    <property type="entry name" value="CheA_reg"/>
    <property type="match status" value="1"/>
</dbReference>
<name>A0ABM9D7H6_9BACT</name>
<dbReference type="InterPro" id="IPR004105">
    <property type="entry name" value="CheA-like_dim"/>
</dbReference>
<dbReference type="SUPFAM" id="SSF47226">
    <property type="entry name" value="Histidine-containing phosphotransfer domain, HPT domain"/>
    <property type="match status" value="1"/>
</dbReference>
<dbReference type="InterPro" id="IPR036641">
    <property type="entry name" value="HPT_dom_sf"/>
</dbReference>
<evidence type="ECO:0000256" key="1">
    <source>
        <dbReference type="ARBA" id="ARBA00000085"/>
    </source>
</evidence>
<dbReference type="InterPro" id="IPR005467">
    <property type="entry name" value="His_kinase_dom"/>
</dbReference>
<sequence length="703" mass="75546">MNTTSSPTMDAARDFLAEAEEVVEELGTRLGELSDMAEQGAWDPDLLNAIFRDAHSLKGLAGMFGFAVVSDVAHHTENLLDWLRMGKVSLSKPVLEILFSSAELLTTLLRSTLDGTVDQHRDAVEAHARSITACLNPVGDTDAASPFQQLGLPVTLTGSLTDYEEHRLKENLAKGRFIHVVHASFELLTFDEGLNELTGRLKRCGEVISTLPSVGENMETHIDFDLLAGTERDRAQLEEVLEGTPALISFSGGGPAAVMTLSPDGDAGAAEAPLAAVPAALPPEQVRSVDQEPPTSAAAEEPFSAKSMSRTVRVDIGKLDELMNIVGELVLAHSSIASIAGRMRAEGFSRMAIDLGKAAKGLERRLGDLQKGVMDIRMIPVGQLYEKMSRIVRKISREQGKKIDLKLYGAETELDKLIVEDIADPLMHIIRNAIDHGIESPEKRLAAGKSERGLVRLASYQKGNHVVIEVEDDGGGINIDKIKKKALQKGLVQDVSGLSDREALELIFLPGFSTADAVTDVSGRGVGMDVVRNNIAAVSGMVDVETWPGRGSRFTIVLPITLAIIKALIVFCAGRTYAVPITSVIESLILSPSDIRTVEGKEVISLREQTLPIIRLENFFRIERTGICPGDQYVVVVGVAEKRLGLVVDDLLGQQDIVIKPLGGAFKSLKGISGAADLGDQRTILVLDSGSIIAELMRSGQGG</sequence>
<evidence type="ECO:0000256" key="5">
    <source>
        <dbReference type="ARBA" id="ARBA00022777"/>
    </source>
</evidence>
<feature type="domain" description="HPt" evidence="10">
    <location>
        <begin position="4"/>
        <end position="112"/>
    </location>
</feature>
<evidence type="ECO:0000259" key="9">
    <source>
        <dbReference type="PROSITE" id="PS50851"/>
    </source>
</evidence>
<feature type="region of interest" description="Disordered" evidence="7">
    <location>
        <begin position="285"/>
        <end position="304"/>
    </location>
</feature>
<evidence type="ECO:0000256" key="6">
    <source>
        <dbReference type="PROSITE-ProRule" id="PRU00110"/>
    </source>
</evidence>
<comment type="catalytic activity">
    <reaction evidence="1">
        <text>ATP + protein L-histidine = ADP + protein N-phospho-L-histidine.</text>
        <dbReference type="EC" id="2.7.13.3"/>
    </reaction>
</comment>
<dbReference type="PANTHER" id="PTHR43395">
    <property type="entry name" value="SENSOR HISTIDINE KINASE CHEA"/>
    <property type="match status" value="1"/>
</dbReference>
<dbReference type="Gene3D" id="2.30.30.40">
    <property type="entry name" value="SH3 Domains"/>
    <property type="match status" value="1"/>
</dbReference>
<feature type="domain" description="CheW-like" evidence="9">
    <location>
        <begin position="564"/>
        <end position="698"/>
    </location>
</feature>
<evidence type="ECO:0000256" key="4">
    <source>
        <dbReference type="ARBA" id="ARBA00022679"/>
    </source>
</evidence>
<dbReference type="Gene3D" id="3.30.565.10">
    <property type="entry name" value="Histidine kinase-like ATPase, C-terminal domain"/>
    <property type="match status" value="1"/>
</dbReference>
<dbReference type="EC" id="2.7.13.3" evidence="2"/>
<evidence type="ECO:0000313" key="12">
    <source>
        <dbReference type="Proteomes" id="UP001295463"/>
    </source>
</evidence>
<dbReference type="SMART" id="SM00073">
    <property type="entry name" value="HPT"/>
    <property type="match status" value="1"/>
</dbReference>
<evidence type="ECO:0000313" key="11">
    <source>
        <dbReference type="EMBL" id="CAH2031174.1"/>
    </source>
</evidence>
<dbReference type="Gene3D" id="1.10.287.560">
    <property type="entry name" value="Histidine kinase CheA-like, homodimeric domain"/>
    <property type="match status" value="1"/>
</dbReference>
<dbReference type="CDD" id="cd16916">
    <property type="entry name" value="HATPase_CheA-like"/>
    <property type="match status" value="1"/>
</dbReference>
<keyword evidence="4 11" id="KW-0808">Transferase</keyword>
<dbReference type="SUPFAM" id="SSF50341">
    <property type="entry name" value="CheW-like"/>
    <property type="match status" value="1"/>
</dbReference>
<keyword evidence="3 6" id="KW-0597">Phosphoprotein</keyword>
<dbReference type="EMBL" id="OW150024">
    <property type="protein sequence ID" value="CAH2031174.1"/>
    <property type="molecule type" value="Genomic_DNA"/>
</dbReference>
<dbReference type="Gene3D" id="1.20.120.160">
    <property type="entry name" value="HPT domain"/>
    <property type="match status" value="1"/>
</dbReference>
<dbReference type="SMART" id="SM00387">
    <property type="entry name" value="HATPase_c"/>
    <property type="match status" value="1"/>
</dbReference>
<dbReference type="CDD" id="cd00088">
    <property type="entry name" value="HPT"/>
    <property type="match status" value="1"/>
</dbReference>
<dbReference type="SUPFAM" id="SSF55874">
    <property type="entry name" value="ATPase domain of HSP90 chaperone/DNA topoisomerase II/histidine kinase"/>
    <property type="match status" value="1"/>
</dbReference>
<dbReference type="RefSeq" id="WP_305732012.1">
    <property type="nucleotide sequence ID" value="NZ_OW150024.1"/>
</dbReference>
<dbReference type="Pfam" id="PF02895">
    <property type="entry name" value="H-kinase_dim"/>
    <property type="match status" value="1"/>
</dbReference>
<dbReference type="PANTHER" id="PTHR43395:SF1">
    <property type="entry name" value="CHEMOTAXIS PROTEIN CHEA"/>
    <property type="match status" value="1"/>
</dbReference>
<reference evidence="11 12" key="1">
    <citation type="submission" date="2022-03" db="EMBL/GenBank/DDBJ databases">
        <authorList>
            <person name="Koch H."/>
        </authorList>
    </citation>
    <scope>NUCLEOTIDE SEQUENCE [LARGE SCALE GENOMIC DNA]</scope>
    <source>
        <strain evidence="11 12">G1</strain>
    </source>
</reference>
<dbReference type="PRINTS" id="PR00344">
    <property type="entry name" value="BCTRLSENSOR"/>
</dbReference>
<accession>A0ABM9D7H6</accession>
<evidence type="ECO:0000256" key="3">
    <source>
        <dbReference type="ARBA" id="ARBA00022553"/>
    </source>
</evidence>
<dbReference type="Pfam" id="PF01627">
    <property type="entry name" value="Hpt"/>
    <property type="match status" value="1"/>
</dbReference>
<dbReference type="InterPro" id="IPR003594">
    <property type="entry name" value="HATPase_dom"/>
</dbReference>
<dbReference type="PROSITE" id="PS50851">
    <property type="entry name" value="CHEW"/>
    <property type="match status" value="1"/>
</dbReference>
<dbReference type="SUPFAM" id="SSF47384">
    <property type="entry name" value="Homodimeric domain of signal transducing histidine kinase"/>
    <property type="match status" value="1"/>
</dbReference>
<keyword evidence="5 11" id="KW-0418">Kinase</keyword>
<keyword evidence="12" id="KW-1185">Reference proteome</keyword>
<feature type="domain" description="Histidine kinase" evidence="8">
    <location>
        <begin position="364"/>
        <end position="562"/>
    </location>
</feature>
<dbReference type="PROSITE" id="PS50109">
    <property type="entry name" value="HIS_KIN"/>
    <property type="match status" value="1"/>
</dbReference>
<feature type="modified residue" description="Phosphohistidine" evidence="6">
    <location>
        <position position="55"/>
    </location>
</feature>
<organism evidence="11 12">
    <name type="scientific">Trichlorobacter ammonificans</name>
    <dbReference type="NCBI Taxonomy" id="2916410"/>
    <lineage>
        <taxon>Bacteria</taxon>
        <taxon>Pseudomonadati</taxon>
        <taxon>Thermodesulfobacteriota</taxon>
        <taxon>Desulfuromonadia</taxon>
        <taxon>Geobacterales</taxon>
        <taxon>Geobacteraceae</taxon>
        <taxon>Trichlorobacter</taxon>
    </lineage>
</organism>
<evidence type="ECO:0000256" key="7">
    <source>
        <dbReference type="SAM" id="MobiDB-lite"/>
    </source>
</evidence>
<dbReference type="InterPro" id="IPR036061">
    <property type="entry name" value="CheW-like_dom_sf"/>
</dbReference>
<evidence type="ECO:0000259" key="10">
    <source>
        <dbReference type="PROSITE" id="PS50894"/>
    </source>
</evidence>
<dbReference type="InterPro" id="IPR008207">
    <property type="entry name" value="Sig_transdc_His_kin_Hpt_dom"/>
</dbReference>
<dbReference type="InterPro" id="IPR051315">
    <property type="entry name" value="Bact_Chemotaxis_CheA"/>
</dbReference>
<dbReference type="InterPro" id="IPR037006">
    <property type="entry name" value="CheA-like_homodim_sf"/>
</dbReference>
<dbReference type="InterPro" id="IPR036097">
    <property type="entry name" value="HisK_dim/P_sf"/>
</dbReference>
<dbReference type="InterPro" id="IPR036890">
    <property type="entry name" value="HATPase_C_sf"/>
</dbReference>
<proteinExistence type="predicted"/>
<evidence type="ECO:0000256" key="2">
    <source>
        <dbReference type="ARBA" id="ARBA00012438"/>
    </source>
</evidence>
<dbReference type="Pfam" id="PF01584">
    <property type="entry name" value="CheW"/>
    <property type="match status" value="1"/>
</dbReference>
<dbReference type="SMART" id="SM01231">
    <property type="entry name" value="H-kinase_dim"/>
    <property type="match status" value="1"/>
</dbReference>
<dbReference type="GO" id="GO:0004673">
    <property type="term" value="F:protein histidine kinase activity"/>
    <property type="evidence" value="ECO:0007669"/>
    <property type="project" value="UniProtKB-EC"/>
</dbReference>
<dbReference type="Proteomes" id="UP001295463">
    <property type="component" value="Chromosome"/>
</dbReference>
<dbReference type="SMART" id="SM00260">
    <property type="entry name" value="CheW"/>
    <property type="match status" value="1"/>
</dbReference>
<dbReference type="InterPro" id="IPR002545">
    <property type="entry name" value="CheW-lke_dom"/>
</dbReference>